<dbReference type="Gene3D" id="3.30.1360.10">
    <property type="entry name" value="RNA polymerase, RBP11-like subunit"/>
    <property type="match status" value="1"/>
</dbReference>
<reference evidence="5" key="1">
    <citation type="submission" date="2002-11" db="EMBL/GenBank/DDBJ databases">
        <authorList>
            <person name="Stapleton M."/>
            <person name="Brokstein P."/>
            <person name="Hong L."/>
            <person name="Agbayani A."/>
            <person name="Carlson J."/>
            <person name="Champe M."/>
            <person name="Chavez C."/>
            <person name="Dorsett V."/>
            <person name="Dresnek D."/>
            <person name="Farfan D."/>
            <person name="Frise E."/>
            <person name="George R."/>
            <person name="Gonzalez M."/>
            <person name="Guarin H."/>
            <person name="Kronmiller B."/>
            <person name="Li P."/>
            <person name="Liao G."/>
            <person name="Miranda A."/>
            <person name="Mungall C.J."/>
            <person name="Nunoo J."/>
            <person name="Pacleb J."/>
            <person name="Paragas V."/>
            <person name="Park S."/>
            <person name="Patel S."/>
            <person name="Phouanenavong S."/>
            <person name="Wan K."/>
            <person name="Yu C."/>
            <person name="Lewis S.E."/>
            <person name="Rubin G.M."/>
            <person name="Celniker S."/>
        </authorList>
    </citation>
    <scope>NUCLEOTIDE SEQUENCE</scope>
    <source>
        <strain evidence="5">Berkeley</strain>
    </source>
</reference>
<dbReference type="InterPro" id="IPR036643">
    <property type="entry name" value="RNApol_insert_sf"/>
</dbReference>
<dbReference type="PANTHER" id="PTHR11800:SF2">
    <property type="entry name" value="DNA-DIRECTED RNA POLYMERASE II SUBUNIT RPB3"/>
    <property type="match status" value="1"/>
</dbReference>
<dbReference type="FlyBase" id="FBgn0026373">
    <property type="gene designation" value="Polr2C"/>
</dbReference>
<sequence>MPYANQPSVQITELTDDNVKFVLEDTELSVANSLRRVFIAETPTLAIDWVQLEANSTVLSDEFLAHRIGLIPLISDDVVERLQYTRKVQRGTDAPRDHRRSQVEQCQGPAGDVPQPG</sequence>
<dbReference type="PROSITE" id="PS00446">
    <property type="entry name" value="RNA_POL_D_30KD"/>
    <property type="match status" value="1"/>
</dbReference>
<evidence type="ECO:0000256" key="1">
    <source>
        <dbReference type="ARBA" id="ARBA00022478"/>
    </source>
</evidence>
<dbReference type="GO" id="GO:0034605">
    <property type="term" value="P:cellular response to heat"/>
    <property type="evidence" value="ECO:0000270"/>
    <property type="project" value="FlyBase"/>
</dbReference>
<dbReference type="VEuPathDB" id="VectorBase:FBgn0026373"/>
<dbReference type="AlphaFoldDB" id="Q8IP63"/>
<dbReference type="GO" id="GO:0005634">
    <property type="term" value="C:nucleus"/>
    <property type="evidence" value="ECO:0000314"/>
    <property type="project" value="FlyBase"/>
</dbReference>
<dbReference type="GO" id="GO:0003899">
    <property type="term" value="F:DNA-directed RNA polymerase activity"/>
    <property type="evidence" value="ECO:0007669"/>
    <property type="project" value="InterPro"/>
</dbReference>
<dbReference type="InterPro" id="IPR011263">
    <property type="entry name" value="DNA-dir_RNA_pol_RpoA/D/Rpb3"/>
</dbReference>
<dbReference type="Gene3D" id="2.170.120.12">
    <property type="entry name" value="DNA-directed RNA polymerase, insert domain"/>
    <property type="match status" value="1"/>
</dbReference>
<dbReference type="InterPro" id="IPR050518">
    <property type="entry name" value="Rpo3/RPB3_RNA_Pol_subunit"/>
</dbReference>
<evidence type="ECO:0000259" key="4">
    <source>
        <dbReference type="Pfam" id="PF01193"/>
    </source>
</evidence>
<proteinExistence type="evidence at transcript level"/>
<dbReference type="PANTHER" id="PTHR11800">
    <property type="entry name" value="DNA-DIRECTED RNA POLYMERASE"/>
    <property type="match status" value="1"/>
</dbReference>
<dbReference type="UCSC" id="CG7885-RB">
    <property type="organism name" value="d. melanogaster"/>
</dbReference>
<dbReference type="AGR" id="FB:FBgn0026373"/>
<evidence type="ECO:0000256" key="3">
    <source>
        <dbReference type="SAM" id="MobiDB-lite"/>
    </source>
</evidence>
<evidence type="ECO:0000313" key="5">
    <source>
        <dbReference type="EMBL" id="AAN71549.1"/>
    </source>
</evidence>
<name>Q8IP63_DROME</name>
<dbReference type="GO" id="GO:0005703">
    <property type="term" value="C:polytene chromosome puff"/>
    <property type="evidence" value="ECO:0000314"/>
    <property type="project" value="FlyBase"/>
</dbReference>
<dbReference type="ExpressionAtlas" id="Q8IP63">
    <property type="expression patterns" value="baseline and differential"/>
</dbReference>
<protein>
    <submittedName>
        <fullName evidence="5">RH25219p</fullName>
    </submittedName>
</protein>
<keyword evidence="2" id="KW-0804">Transcription</keyword>
<evidence type="ECO:0000313" key="6">
    <source>
        <dbReference type="FlyBase" id="FBgn0026373"/>
    </source>
</evidence>
<dbReference type="SUPFAM" id="SSF56553">
    <property type="entry name" value="Insert subdomain of RNA polymerase alpha subunit"/>
    <property type="match status" value="1"/>
</dbReference>
<feature type="region of interest" description="Disordered" evidence="3">
    <location>
        <begin position="88"/>
        <end position="117"/>
    </location>
</feature>
<dbReference type="InterPro" id="IPR001514">
    <property type="entry name" value="DNA-dir_RNA_pol_30-40kDasu_CS"/>
</dbReference>
<dbReference type="InterPro" id="IPR036603">
    <property type="entry name" value="RBP11-like"/>
</dbReference>
<dbReference type="GO" id="GO:0003677">
    <property type="term" value="F:DNA binding"/>
    <property type="evidence" value="ECO:0007669"/>
    <property type="project" value="InterPro"/>
</dbReference>
<evidence type="ECO:0000256" key="2">
    <source>
        <dbReference type="ARBA" id="ARBA00023163"/>
    </source>
</evidence>
<organism evidence="5">
    <name type="scientific">Drosophila melanogaster</name>
    <name type="common">Fruit fly</name>
    <dbReference type="NCBI Taxonomy" id="7227"/>
    <lineage>
        <taxon>Eukaryota</taxon>
        <taxon>Metazoa</taxon>
        <taxon>Ecdysozoa</taxon>
        <taxon>Arthropoda</taxon>
        <taxon>Hexapoda</taxon>
        <taxon>Insecta</taxon>
        <taxon>Pterygota</taxon>
        <taxon>Neoptera</taxon>
        <taxon>Endopterygota</taxon>
        <taxon>Diptera</taxon>
        <taxon>Brachycera</taxon>
        <taxon>Muscomorpha</taxon>
        <taxon>Ephydroidea</taxon>
        <taxon>Drosophilidae</taxon>
        <taxon>Drosophila</taxon>
        <taxon>Sophophora</taxon>
    </lineage>
</organism>
<dbReference type="Bgee" id="FBgn0026373">
    <property type="expression patterns" value="Expressed in eye disc (Drosophila) and 68 other cell types or tissues"/>
</dbReference>
<dbReference type="GO" id="GO:0005737">
    <property type="term" value="C:cytoplasm"/>
    <property type="evidence" value="ECO:0000314"/>
    <property type="project" value="FlyBase"/>
</dbReference>
<dbReference type="SUPFAM" id="SSF55257">
    <property type="entry name" value="RBP11-like subunits of RNA polymerase"/>
    <property type="match status" value="1"/>
</dbReference>
<dbReference type="GO" id="GO:0005665">
    <property type="term" value="C:RNA polymerase II, core complex"/>
    <property type="evidence" value="ECO:0000314"/>
    <property type="project" value="FlyBase"/>
</dbReference>
<dbReference type="GO" id="GO:0046983">
    <property type="term" value="F:protein dimerization activity"/>
    <property type="evidence" value="ECO:0007669"/>
    <property type="project" value="InterPro"/>
</dbReference>
<dbReference type="Pfam" id="PF01193">
    <property type="entry name" value="RNA_pol_L"/>
    <property type="match status" value="1"/>
</dbReference>
<dbReference type="EMBL" id="BT001794">
    <property type="protein sequence ID" value="AAN71549.1"/>
    <property type="molecule type" value="mRNA"/>
</dbReference>
<dbReference type="OrthoDB" id="270173at2759"/>
<feature type="domain" description="DNA-directed RNA polymerase RpoA/D/Rpb3-type" evidence="4">
    <location>
        <begin position="20"/>
        <end position="84"/>
    </location>
</feature>
<gene>
    <name evidence="6" type="primary">Polr2C</name>
    <name evidence="6" type="synonym">Rpb3</name>
    <name evidence="5" type="synonym">RpII33</name>
    <name evidence="6" type="ORF">CG7885</name>
</gene>
<accession>Q8IP63</accession>
<keyword evidence="1" id="KW-0240">DNA-directed RNA polymerase</keyword>
<dbReference type="PeptideAtlas" id="Q8IP63"/>
<dbReference type="GO" id="GO:0006351">
    <property type="term" value="P:DNA-templated transcription"/>
    <property type="evidence" value="ECO:0007669"/>
    <property type="project" value="InterPro"/>
</dbReference>
<accession>Q8IGG6</accession>
<feature type="compositionally biased region" description="Basic and acidic residues" evidence="3">
    <location>
        <begin position="93"/>
        <end position="102"/>
    </location>
</feature>